<sequence>MTNGETHGGKRGVSVAGSIMQGFPWGMGRGLLRSLTLKTEGNGMLCRTRITLLVESRVWVWVPRARDTCGPRQVEADPSC</sequence>
<keyword evidence="2" id="KW-1185">Reference proteome</keyword>
<organism evidence="1 2">
    <name type="scientific">Portunus trituberculatus</name>
    <name type="common">Swimming crab</name>
    <name type="synonym">Neptunus trituberculatus</name>
    <dbReference type="NCBI Taxonomy" id="210409"/>
    <lineage>
        <taxon>Eukaryota</taxon>
        <taxon>Metazoa</taxon>
        <taxon>Ecdysozoa</taxon>
        <taxon>Arthropoda</taxon>
        <taxon>Crustacea</taxon>
        <taxon>Multicrustacea</taxon>
        <taxon>Malacostraca</taxon>
        <taxon>Eumalacostraca</taxon>
        <taxon>Eucarida</taxon>
        <taxon>Decapoda</taxon>
        <taxon>Pleocyemata</taxon>
        <taxon>Brachyura</taxon>
        <taxon>Eubrachyura</taxon>
        <taxon>Portunoidea</taxon>
        <taxon>Portunidae</taxon>
        <taxon>Portuninae</taxon>
        <taxon>Portunus</taxon>
    </lineage>
</organism>
<evidence type="ECO:0000313" key="2">
    <source>
        <dbReference type="Proteomes" id="UP000324222"/>
    </source>
</evidence>
<dbReference type="EMBL" id="VSRR010000015">
    <property type="protein sequence ID" value="MPC08037.1"/>
    <property type="molecule type" value="Genomic_DNA"/>
</dbReference>
<accession>A0A5B7CF55</accession>
<comment type="caution">
    <text evidence="1">The sequence shown here is derived from an EMBL/GenBank/DDBJ whole genome shotgun (WGS) entry which is preliminary data.</text>
</comment>
<proteinExistence type="predicted"/>
<reference evidence="1 2" key="1">
    <citation type="submission" date="2019-05" db="EMBL/GenBank/DDBJ databases">
        <title>Another draft genome of Portunus trituberculatus and its Hox gene families provides insights of decapod evolution.</title>
        <authorList>
            <person name="Jeong J.-H."/>
            <person name="Song I."/>
            <person name="Kim S."/>
            <person name="Choi T."/>
            <person name="Kim D."/>
            <person name="Ryu S."/>
            <person name="Kim W."/>
        </authorList>
    </citation>
    <scope>NUCLEOTIDE SEQUENCE [LARGE SCALE GENOMIC DNA]</scope>
    <source>
        <tissue evidence="1">Muscle</tissue>
    </source>
</reference>
<dbReference type="Proteomes" id="UP000324222">
    <property type="component" value="Unassembled WGS sequence"/>
</dbReference>
<name>A0A5B7CF55_PORTR</name>
<dbReference type="AlphaFoldDB" id="A0A5B7CF55"/>
<evidence type="ECO:0000313" key="1">
    <source>
        <dbReference type="EMBL" id="MPC08037.1"/>
    </source>
</evidence>
<gene>
    <name evidence="1" type="ORF">E2C01_000608</name>
</gene>
<protein>
    <submittedName>
        <fullName evidence="1">Uncharacterized protein</fullName>
    </submittedName>
</protein>